<dbReference type="PANTHER" id="PTHR46825">
    <property type="entry name" value="D-ALANYL-D-ALANINE-CARBOXYPEPTIDASE/ENDOPEPTIDASE AMPH"/>
    <property type="match status" value="1"/>
</dbReference>
<sequence length="382" mass="39007">MSAATGSPHGHPPPPPADVGHARAPRRTRVVVVAVCAALALLAGVAWRPAPARLPAETAGDAALGQLGRELIGDDRPALAVACVTPAGTRTAVMGAQATDRFEIGSISKGLTGLLFADMIERGEVRADTRLGSLLPVSGALAGVTLSELATHTSGLPVQLPTIGQVGRNYRASLTAGNPYDGSVQQRLDALGGVSPDAPPGTYSNLGFELLGAALAAAADRPYRDLLRERVLVPTGLAEATVPYADRELTTGDLLGQTAGGRTADAWVGPALAPAGGVRADIEEMAGLAQRLLTGQAPGIDALKPKADADGSPTGWAWITSPAPGSERQVTWHNGGTGGFTSFLGIDPERRTGVVVLSARQESPNATTLAGFELLERIGDCS</sequence>
<comment type="caution">
    <text evidence="4">The sequence shown here is derived from an EMBL/GenBank/DDBJ whole genome shotgun (WGS) entry which is preliminary data.</text>
</comment>
<evidence type="ECO:0000313" key="5">
    <source>
        <dbReference type="Proteomes" id="UP001500051"/>
    </source>
</evidence>
<evidence type="ECO:0000313" key="4">
    <source>
        <dbReference type="EMBL" id="GAA3706535.1"/>
    </source>
</evidence>
<dbReference type="Proteomes" id="UP001500051">
    <property type="component" value="Unassembled WGS sequence"/>
</dbReference>
<dbReference type="RefSeq" id="WP_344812735.1">
    <property type="nucleotide sequence ID" value="NZ_BAAAYX010000009.1"/>
</dbReference>
<dbReference type="Gene3D" id="3.40.710.10">
    <property type="entry name" value="DD-peptidase/beta-lactamase superfamily"/>
    <property type="match status" value="1"/>
</dbReference>
<keyword evidence="2" id="KW-0472">Membrane</keyword>
<reference evidence="5" key="1">
    <citation type="journal article" date="2019" name="Int. J. Syst. Evol. Microbiol.">
        <title>The Global Catalogue of Microorganisms (GCM) 10K type strain sequencing project: providing services to taxonomists for standard genome sequencing and annotation.</title>
        <authorList>
            <consortium name="The Broad Institute Genomics Platform"/>
            <consortium name="The Broad Institute Genome Sequencing Center for Infectious Disease"/>
            <person name="Wu L."/>
            <person name="Ma J."/>
        </authorList>
    </citation>
    <scope>NUCLEOTIDE SEQUENCE [LARGE SCALE GENOMIC DNA]</scope>
    <source>
        <strain evidence="5">JCM 16548</strain>
    </source>
</reference>
<gene>
    <name evidence="4" type="ORF">GCM10022204_25410</name>
</gene>
<feature type="transmembrane region" description="Helical" evidence="2">
    <location>
        <begin position="30"/>
        <end position="47"/>
    </location>
</feature>
<dbReference type="Pfam" id="PF00144">
    <property type="entry name" value="Beta-lactamase"/>
    <property type="match status" value="1"/>
</dbReference>
<accession>A0ABP7DMM6</accession>
<keyword evidence="2" id="KW-1133">Transmembrane helix</keyword>
<keyword evidence="5" id="KW-1185">Reference proteome</keyword>
<dbReference type="PANTHER" id="PTHR46825:SF8">
    <property type="entry name" value="BETA-LACTAMASE-RELATED"/>
    <property type="match status" value="1"/>
</dbReference>
<evidence type="ECO:0000256" key="1">
    <source>
        <dbReference type="SAM" id="MobiDB-lite"/>
    </source>
</evidence>
<proteinExistence type="predicted"/>
<feature type="domain" description="Beta-lactamase-related" evidence="3">
    <location>
        <begin position="95"/>
        <end position="367"/>
    </location>
</feature>
<evidence type="ECO:0000259" key="3">
    <source>
        <dbReference type="Pfam" id="PF00144"/>
    </source>
</evidence>
<feature type="region of interest" description="Disordered" evidence="1">
    <location>
        <begin position="1"/>
        <end position="21"/>
    </location>
</feature>
<dbReference type="InterPro" id="IPR012338">
    <property type="entry name" value="Beta-lactam/transpept-like"/>
</dbReference>
<keyword evidence="2" id="KW-0812">Transmembrane</keyword>
<dbReference type="InterPro" id="IPR001466">
    <property type="entry name" value="Beta-lactam-related"/>
</dbReference>
<dbReference type="SUPFAM" id="SSF56601">
    <property type="entry name" value="beta-lactamase/transpeptidase-like"/>
    <property type="match status" value="1"/>
</dbReference>
<protein>
    <recommendedName>
        <fullName evidence="3">Beta-lactamase-related domain-containing protein</fullName>
    </recommendedName>
</protein>
<name>A0ABP7DMM6_9ACTN</name>
<dbReference type="EMBL" id="BAAAYX010000009">
    <property type="protein sequence ID" value="GAA3706535.1"/>
    <property type="molecule type" value="Genomic_DNA"/>
</dbReference>
<evidence type="ECO:0000256" key="2">
    <source>
        <dbReference type="SAM" id="Phobius"/>
    </source>
</evidence>
<organism evidence="4 5">
    <name type="scientific">Microlunatus aurantiacus</name>
    <dbReference type="NCBI Taxonomy" id="446786"/>
    <lineage>
        <taxon>Bacteria</taxon>
        <taxon>Bacillati</taxon>
        <taxon>Actinomycetota</taxon>
        <taxon>Actinomycetes</taxon>
        <taxon>Propionibacteriales</taxon>
        <taxon>Propionibacteriaceae</taxon>
        <taxon>Microlunatus</taxon>
    </lineage>
</organism>
<dbReference type="InterPro" id="IPR050491">
    <property type="entry name" value="AmpC-like"/>
</dbReference>